<dbReference type="AlphaFoldDB" id="A0A1E4S9B2"/>
<reference evidence="2 3" key="1">
    <citation type="journal article" date="2016" name="Proc. Natl. Acad. Sci. U.S.A.">
        <title>Comparative genomics of biotechnologically important yeasts.</title>
        <authorList>
            <person name="Riley R."/>
            <person name="Haridas S."/>
            <person name="Wolfe K.H."/>
            <person name="Lopes M.R."/>
            <person name="Hittinger C.T."/>
            <person name="Goeker M."/>
            <person name="Salamov A.A."/>
            <person name="Wisecaver J.H."/>
            <person name="Long T.M."/>
            <person name="Calvey C.H."/>
            <person name="Aerts A.L."/>
            <person name="Barry K.W."/>
            <person name="Choi C."/>
            <person name="Clum A."/>
            <person name="Coughlan A.Y."/>
            <person name="Deshpande S."/>
            <person name="Douglass A.P."/>
            <person name="Hanson S.J."/>
            <person name="Klenk H.-P."/>
            <person name="LaButti K.M."/>
            <person name="Lapidus A."/>
            <person name="Lindquist E.A."/>
            <person name="Lipzen A.M."/>
            <person name="Meier-Kolthoff J.P."/>
            <person name="Ohm R.A."/>
            <person name="Otillar R.P."/>
            <person name="Pangilinan J.L."/>
            <person name="Peng Y."/>
            <person name="Rokas A."/>
            <person name="Rosa C.A."/>
            <person name="Scheuner C."/>
            <person name="Sibirny A.A."/>
            <person name="Slot J.C."/>
            <person name="Stielow J.B."/>
            <person name="Sun H."/>
            <person name="Kurtzman C.P."/>
            <person name="Blackwell M."/>
            <person name="Grigoriev I.V."/>
            <person name="Jeffries T.W."/>
        </authorList>
    </citation>
    <scope>NUCLEOTIDE SEQUENCE [LARGE SCALE GENOMIC DNA]</scope>
    <source>
        <strain evidence="3">ATCC 18201 / CBS 1600 / BCRC 20928 / JCM 3617 / NBRC 0987 / NRRL Y-1542</strain>
    </source>
</reference>
<evidence type="ECO:0000313" key="2">
    <source>
        <dbReference type="EMBL" id="ODV76083.1"/>
    </source>
</evidence>
<dbReference type="RefSeq" id="XP_020073122.1">
    <property type="nucleotide sequence ID" value="XM_020217878.1"/>
</dbReference>
<protein>
    <submittedName>
        <fullName evidence="2">Uncharacterized protein</fullName>
    </submittedName>
</protein>
<keyword evidence="1" id="KW-1133">Transmembrane helix</keyword>
<keyword evidence="1" id="KW-0812">Transmembrane</keyword>
<dbReference type="EMBL" id="KV453925">
    <property type="protein sequence ID" value="ODV76083.1"/>
    <property type="molecule type" value="Genomic_DNA"/>
</dbReference>
<gene>
    <name evidence="2" type="ORF">CYBJADRAFT_7026</name>
</gene>
<accession>A0A1E4S9B2</accession>
<organism evidence="2 3">
    <name type="scientific">Cyberlindnera jadinii (strain ATCC 18201 / CBS 1600 / BCRC 20928 / JCM 3617 / NBRC 0987 / NRRL Y-1542)</name>
    <name type="common">Torula yeast</name>
    <name type="synonym">Candida utilis</name>
    <dbReference type="NCBI Taxonomy" id="983966"/>
    <lineage>
        <taxon>Eukaryota</taxon>
        <taxon>Fungi</taxon>
        <taxon>Dikarya</taxon>
        <taxon>Ascomycota</taxon>
        <taxon>Saccharomycotina</taxon>
        <taxon>Saccharomycetes</taxon>
        <taxon>Phaffomycetales</taxon>
        <taxon>Phaffomycetaceae</taxon>
        <taxon>Cyberlindnera</taxon>
    </lineage>
</organism>
<sequence>MGKKGLSSKVKRSLFVSGLSLSLCLTGFLLFYNADRNHLFQPAEHDTYDPLTYKVSLPSGDESNTAATRNKGEDEQSHVHLENILPLVRHGDILQRLSSGQNGGSVYTFFNDAIISRLSPQEQGYHKTMLRKFIQLYHSLGFNVHILNYMDAVINPNATRLMSQMSINEQAKAVILSMLAWQAKLQESGDTEGGLYSDYEIFPMSNEQSLNQLTSTKMNSLTTLKGYGYRLMVSDITGVDNFIESLLENDTIAPKVFEIDQYNSVFADYSINTWRKLLNTDNLRFLIDEIPKILNAHLHRWRLARYDTVTVVDTISIGSHYFSKPILLAVKSLLKTSGHELIYPIPTISFVERFVVEIMDALPWRTSMDTSQYDQERSLKQMQELLKPFIHDHQKNWNVEIVSSLDMNDNDKNLKLVSIPHPLSLGTAIDLNTKGMVTSSRMSSMNQHDFFSQHLVDSQNVEDLKSYMVKDHSTIVFNSETLSTKQFTHAIALNLGFDIDGVSDEWGVEYQDKAKPLNEVLKQELTISEGDFKMKMEMARNLVTHYESPNSYTETQRQSEETLKTYRDKMKNTPNSYGIADDLESKLDDLSYSEIRHDPMVDFAELWNPNDTELWWLAKSLRYIDEVVATSLANW</sequence>
<evidence type="ECO:0000256" key="1">
    <source>
        <dbReference type="SAM" id="Phobius"/>
    </source>
</evidence>
<keyword evidence="1" id="KW-0472">Membrane</keyword>
<dbReference type="Proteomes" id="UP000094389">
    <property type="component" value="Unassembled WGS sequence"/>
</dbReference>
<dbReference type="GeneID" id="30992274"/>
<proteinExistence type="predicted"/>
<dbReference type="OMA" id="VYTFFND"/>
<keyword evidence="3" id="KW-1185">Reference proteome</keyword>
<dbReference type="OrthoDB" id="3980597at2759"/>
<evidence type="ECO:0000313" key="3">
    <source>
        <dbReference type="Proteomes" id="UP000094389"/>
    </source>
</evidence>
<feature type="transmembrane region" description="Helical" evidence="1">
    <location>
        <begin position="12"/>
        <end position="32"/>
    </location>
</feature>
<name>A0A1E4S9B2_CYBJN</name>